<evidence type="ECO:0000313" key="1">
    <source>
        <dbReference type="EMBL" id="CAB0150004.1"/>
    </source>
</evidence>
<dbReference type="GO" id="GO:0016740">
    <property type="term" value="F:transferase activity"/>
    <property type="evidence" value="ECO:0007669"/>
    <property type="project" value="UniProtKB-KW"/>
</dbReference>
<keyword evidence="1" id="KW-0808">Transferase</keyword>
<dbReference type="EMBL" id="CADCXY010000001">
    <property type="protein sequence ID" value="CAB0150004.1"/>
    <property type="molecule type" value="Genomic_DNA"/>
</dbReference>
<dbReference type="GO" id="GO:0002143">
    <property type="term" value="P:tRNA wobble position uridine thiolation"/>
    <property type="evidence" value="ECO:0007669"/>
    <property type="project" value="TreeGrafter"/>
</dbReference>
<evidence type="ECO:0000313" key="2">
    <source>
        <dbReference type="Proteomes" id="UP000481517"/>
    </source>
</evidence>
<dbReference type="RefSeq" id="WP_246194695.1">
    <property type="nucleotide sequence ID" value="NZ_CADCXY010000001.1"/>
</dbReference>
<dbReference type="InterPro" id="IPR027396">
    <property type="entry name" value="DsrEFH-like"/>
</dbReference>
<dbReference type="EC" id="2.8.1.-" evidence="1"/>
<dbReference type="AlphaFoldDB" id="A0A6S6WMS7"/>
<organism evidence="1 2">
    <name type="scientific">Pseudidiomarina piscicola</name>
    <dbReference type="NCBI Taxonomy" id="2614830"/>
    <lineage>
        <taxon>Bacteria</taxon>
        <taxon>Pseudomonadati</taxon>
        <taxon>Pseudomonadota</taxon>
        <taxon>Gammaproteobacteria</taxon>
        <taxon>Alteromonadales</taxon>
        <taxon>Idiomarinaceae</taxon>
        <taxon>Pseudidiomarina</taxon>
    </lineage>
</organism>
<accession>A0A6S6WMS7</accession>
<reference evidence="1 2" key="1">
    <citation type="submission" date="2020-02" db="EMBL/GenBank/DDBJ databases">
        <authorList>
            <person name="Rodrigo-Torres L."/>
            <person name="Arahal R. D."/>
            <person name="Lucena T."/>
        </authorList>
    </citation>
    <scope>NUCLEOTIDE SEQUENCE [LARGE SCALE GENOMIC DNA]</scope>
    <source>
        <strain evidence="1 2">CECT 9734</strain>
    </source>
</reference>
<keyword evidence="2" id="KW-1185">Reference proteome</keyword>
<proteinExistence type="predicted"/>
<dbReference type="GO" id="GO:0097163">
    <property type="term" value="F:sulfur carrier activity"/>
    <property type="evidence" value="ECO:0007669"/>
    <property type="project" value="TreeGrafter"/>
</dbReference>
<gene>
    <name evidence="1" type="primary">tusD</name>
    <name evidence="1" type="ORF">PSI9734_00578</name>
</gene>
<dbReference type="Proteomes" id="UP000481517">
    <property type="component" value="Unassembled WGS sequence"/>
</dbReference>
<dbReference type="PANTHER" id="PTHR34874:SF3">
    <property type="entry name" value="SULFURTRANSFERASE TUSD"/>
    <property type="match status" value="1"/>
</dbReference>
<name>A0A6S6WMS7_9GAMM</name>
<sequence>MTDLVIAVHAAPSNEPKSSTRSLLAFRYAQAALALGHQLQQVFFYQAGVLHARVDSQQQLSPIAAEWAQLSREHGFDLVVCSTVVESDYQLQAEQLDAAFKLGGLTEFSAAVAKAERLVQF</sequence>
<dbReference type="Gene3D" id="3.40.1260.10">
    <property type="entry name" value="DsrEFH-like"/>
    <property type="match status" value="1"/>
</dbReference>
<dbReference type="Pfam" id="PF02635">
    <property type="entry name" value="DsrE"/>
    <property type="match status" value="1"/>
</dbReference>
<dbReference type="InterPro" id="IPR003787">
    <property type="entry name" value="Sulphur_relay_DsrE/F-like"/>
</dbReference>
<dbReference type="SUPFAM" id="SSF75169">
    <property type="entry name" value="DsrEFH-like"/>
    <property type="match status" value="1"/>
</dbReference>
<dbReference type="PANTHER" id="PTHR34874">
    <property type="entry name" value="PROTEIN YCHN"/>
    <property type="match status" value="1"/>
</dbReference>
<protein>
    <submittedName>
        <fullName evidence="1">Sulfurtransferase TusD</fullName>
        <ecNumber evidence="1">2.8.1.-</ecNumber>
    </submittedName>
</protein>
<dbReference type="GO" id="GO:1990228">
    <property type="term" value="C:sulfurtransferase complex"/>
    <property type="evidence" value="ECO:0007669"/>
    <property type="project" value="TreeGrafter"/>
</dbReference>